<gene>
    <name evidence="1" type="ORF">LCGC14_2605920</name>
</gene>
<dbReference type="EMBL" id="LAZR01044112">
    <property type="protein sequence ID" value="KKL05448.1"/>
    <property type="molecule type" value="Genomic_DNA"/>
</dbReference>
<reference evidence="1" key="1">
    <citation type="journal article" date="2015" name="Nature">
        <title>Complex archaea that bridge the gap between prokaryotes and eukaryotes.</title>
        <authorList>
            <person name="Spang A."/>
            <person name="Saw J.H."/>
            <person name="Jorgensen S.L."/>
            <person name="Zaremba-Niedzwiedzka K."/>
            <person name="Martijn J."/>
            <person name="Lind A.E."/>
            <person name="van Eijk R."/>
            <person name="Schleper C."/>
            <person name="Guy L."/>
            <person name="Ettema T.J."/>
        </authorList>
    </citation>
    <scope>NUCLEOTIDE SEQUENCE</scope>
</reference>
<dbReference type="AlphaFoldDB" id="A0A0F9D026"/>
<name>A0A0F9D026_9ZZZZ</name>
<protein>
    <submittedName>
        <fullName evidence="1">Uncharacterized protein</fullName>
    </submittedName>
</protein>
<feature type="non-terminal residue" evidence="1">
    <location>
        <position position="1"/>
    </location>
</feature>
<proteinExistence type="predicted"/>
<organism evidence="1">
    <name type="scientific">marine sediment metagenome</name>
    <dbReference type="NCBI Taxonomy" id="412755"/>
    <lineage>
        <taxon>unclassified sequences</taxon>
        <taxon>metagenomes</taxon>
        <taxon>ecological metagenomes</taxon>
    </lineage>
</organism>
<accession>A0A0F9D026</accession>
<comment type="caution">
    <text evidence="1">The sequence shown here is derived from an EMBL/GenBank/DDBJ whole genome shotgun (WGS) entry which is preliminary data.</text>
</comment>
<sequence>VYARAAERSQIILQLDPVGFPGTPSVGFDLSDYHTFLKANVDDYGIEDVGGGWRRCWIRATSDADAGTQQARIYMAVGDTVLHIGDGTSGIYIAGAQFHSGTSPDEFMPTWNRDGTRTNVSLRSGGMTPSAHVGKKLVVDRGDDEDIYEIADNGATWFRVHGDVDGDGHDVDDAVEVVNLAAYDPFAIAPVKARVLSATHDVGREPDVLPSVALRAKTFRWAGCSLTCEGACETTACEDACETYYEPDSTCWTCETSCQELCELGCETGAETFCRDHGCETTAQAGCFAACQRSVMTADDGACSIACQTAACETECNTPCMTGCEVDCTTSCQTECQDPCQTGCQVSAQSFCDSTCQTECQKTCQTECQASVQSTCTATCQTACQATCQTECQQLCQTSHGD</sequence>
<evidence type="ECO:0000313" key="1">
    <source>
        <dbReference type="EMBL" id="KKL05448.1"/>
    </source>
</evidence>